<dbReference type="PANTHER" id="PTHR21663">
    <property type="entry name" value="HYPOTHETICAL HEAT DOMAIN-CONTAINING"/>
    <property type="match status" value="1"/>
</dbReference>
<organism evidence="2 3">
    <name type="scientific">Stegodyphus mimosarum</name>
    <name type="common">African social velvet spider</name>
    <dbReference type="NCBI Taxonomy" id="407821"/>
    <lineage>
        <taxon>Eukaryota</taxon>
        <taxon>Metazoa</taxon>
        <taxon>Ecdysozoa</taxon>
        <taxon>Arthropoda</taxon>
        <taxon>Chelicerata</taxon>
        <taxon>Arachnida</taxon>
        <taxon>Araneae</taxon>
        <taxon>Araneomorphae</taxon>
        <taxon>Entelegynae</taxon>
        <taxon>Eresoidea</taxon>
        <taxon>Eresidae</taxon>
        <taxon>Stegodyphus</taxon>
    </lineage>
</organism>
<dbReference type="InterPro" id="IPR040108">
    <property type="entry name" value="Laa1/Sip1/HEATR5"/>
</dbReference>
<proteinExistence type="predicted"/>
<name>A0A087TRS1_STEMI</name>
<evidence type="ECO:0000313" key="3">
    <source>
        <dbReference type="Proteomes" id="UP000054359"/>
    </source>
</evidence>
<reference evidence="2 3" key="1">
    <citation type="submission" date="2013-11" db="EMBL/GenBank/DDBJ databases">
        <title>Genome sequencing of Stegodyphus mimosarum.</title>
        <authorList>
            <person name="Bechsgaard J."/>
        </authorList>
    </citation>
    <scope>NUCLEOTIDE SEQUENCE [LARGE SCALE GENOMIC DNA]</scope>
</reference>
<evidence type="ECO:0000256" key="1">
    <source>
        <dbReference type="SAM" id="SignalP"/>
    </source>
</evidence>
<feature type="chain" id="PRO_5001829877" evidence="1">
    <location>
        <begin position="27"/>
        <end position="72"/>
    </location>
</feature>
<protein>
    <submittedName>
        <fullName evidence="2">HEAT repeat-containing protein 5B</fullName>
    </submittedName>
</protein>
<dbReference type="GO" id="GO:0008104">
    <property type="term" value="P:intracellular protein localization"/>
    <property type="evidence" value="ECO:0007669"/>
    <property type="project" value="TreeGrafter"/>
</dbReference>
<sequence length="72" mass="7243">AALSQHVLVCALQQLGSLISVLGTTAATIVCDPSVGVLESVVSVLVHSSSAARLAAAWCLRSITSAVPTQLT</sequence>
<keyword evidence="1" id="KW-0732">Signal</keyword>
<dbReference type="InterPro" id="IPR016024">
    <property type="entry name" value="ARM-type_fold"/>
</dbReference>
<dbReference type="AlphaFoldDB" id="A0A087TRS1"/>
<dbReference type="GO" id="GO:0030139">
    <property type="term" value="C:endocytic vesicle"/>
    <property type="evidence" value="ECO:0007669"/>
    <property type="project" value="TreeGrafter"/>
</dbReference>
<feature type="signal peptide" evidence="1">
    <location>
        <begin position="1"/>
        <end position="26"/>
    </location>
</feature>
<dbReference type="SUPFAM" id="SSF48371">
    <property type="entry name" value="ARM repeat"/>
    <property type="match status" value="1"/>
</dbReference>
<dbReference type="GO" id="GO:0006897">
    <property type="term" value="P:endocytosis"/>
    <property type="evidence" value="ECO:0007669"/>
    <property type="project" value="TreeGrafter"/>
</dbReference>
<dbReference type="OrthoDB" id="192608at2759"/>
<evidence type="ECO:0000313" key="2">
    <source>
        <dbReference type="EMBL" id="KFM67810.1"/>
    </source>
</evidence>
<dbReference type="PANTHER" id="PTHR21663:SF0">
    <property type="entry name" value="HEAT REPEAT-CONTAINING PROTEIN 5B"/>
    <property type="match status" value="1"/>
</dbReference>
<dbReference type="EMBL" id="KK116439">
    <property type="protein sequence ID" value="KFM67810.1"/>
    <property type="molecule type" value="Genomic_DNA"/>
</dbReference>
<feature type="non-terminal residue" evidence="2">
    <location>
        <position position="72"/>
    </location>
</feature>
<dbReference type="STRING" id="407821.A0A087TRS1"/>
<dbReference type="GO" id="GO:0005794">
    <property type="term" value="C:Golgi apparatus"/>
    <property type="evidence" value="ECO:0007669"/>
    <property type="project" value="TreeGrafter"/>
</dbReference>
<dbReference type="GO" id="GO:0042147">
    <property type="term" value="P:retrograde transport, endosome to Golgi"/>
    <property type="evidence" value="ECO:0007669"/>
    <property type="project" value="TreeGrafter"/>
</dbReference>
<dbReference type="GO" id="GO:0005829">
    <property type="term" value="C:cytosol"/>
    <property type="evidence" value="ECO:0007669"/>
    <property type="project" value="GOC"/>
</dbReference>
<keyword evidence="3" id="KW-1185">Reference proteome</keyword>
<feature type="non-terminal residue" evidence="2">
    <location>
        <position position="1"/>
    </location>
</feature>
<gene>
    <name evidence="2" type="ORF">X975_14993</name>
</gene>
<dbReference type="Proteomes" id="UP000054359">
    <property type="component" value="Unassembled WGS sequence"/>
</dbReference>
<dbReference type="GO" id="GO:0016020">
    <property type="term" value="C:membrane"/>
    <property type="evidence" value="ECO:0007669"/>
    <property type="project" value="TreeGrafter"/>
</dbReference>
<accession>A0A087TRS1</accession>